<evidence type="ECO:0000256" key="2">
    <source>
        <dbReference type="NCBIfam" id="TIGR00542"/>
    </source>
</evidence>
<dbReference type="GO" id="GO:0019852">
    <property type="term" value="P:L-ascorbic acid metabolic process"/>
    <property type="evidence" value="ECO:0007669"/>
    <property type="project" value="TreeGrafter"/>
</dbReference>
<dbReference type="InterPro" id="IPR036237">
    <property type="entry name" value="Xyl_isomerase-like_sf"/>
</dbReference>
<dbReference type="GO" id="GO:0034015">
    <property type="term" value="F:L-ribulose-5-phosphate 3-epimerase activity"/>
    <property type="evidence" value="ECO:0007669"/>
    <property type="project" value="TreeGrafter"/>
</dbReference>
<evidence type="ECO:0000313" key="4">
    <source>
        <dbReference type="EMBL" id="SBV92413.1"/>
    </source>
</evidence>
<evidence type="ECO:0000256" key="1">
    <source>
        <dbReference type="ARBA" id="ARBA00023235"/>
    </source>
</evidence>
<reference evidence="4" key="1">
    <citation type="submission" date="2016-04" db="EMBL/GenBank/DDBJ databases">
        <authorList>
            <person name="Evans L.H."/>
            <person name="Alamgir A."/>
            <person name="Owens N."/>
            <person name="Weber N.D."/>
            <person name="Virtaneva K."/>
            <person name="Barbian K."/>
            <person name="Babar A."/>
            <person name="Rosenke K."/>
        </authorList>
    </citation>
    <scope>NUCLEOTIDE SEQUENCE</scope>
    <source>
        <strain evidence="4">86</strain>
    </source>
</reference>
<dbReference type="SUPFAM" id="SSF51658">
    <property type="entry name" value="Xylose isomerase-like"/>
    <property type="match status" value="1"/>
</dbReference>
<protein>
    <recommendedName>
        <fullName evidence="2">L-ribulose-5-phosphate 3-epimerase</fullName>
    </recommendedName>
</protein>
<dbReference type="Pfam" id="PF01261">
    <property type="entry name" value="AP_endonuc_2"/>
    <property type="match status" value="1"/>
</dbReference>
<dbReference type="InterPro" id="IPR013022">
    <property type="entry name" value="Xyl_isomerase-like_TIM-brl"/>
</dbReference>
<keyword evidence="1" id="KW-0413">Isomerase</keyword>
<dbReference type="Gene3D" id="3.20.20.150">
    <property type="entry name" value="Divalent-metal-dependent TIM barrel enzymes"/>
    <property type="match status" value="1"/>
</dbReference>
<proteinExistence type="predicted"/>
<accession>A0A212IYW7</accession>
<sequence>MKDYLLGLYEKAMPNTLAIPEKLRCARAHGYDYMELSIDESAEKLARLDMNAAQRRSIVNAMWDEGLPIGSICLSGHRKYPLGSPDAKLRARSLEIMDKSVALAGELGVRTIQIAGYDVYYEASTELTRAYFLEGLRTSAELAARSGVVLAFETMETPFMDTVSKAMAYVGTIGSPYLQVYPDVGNCTNAARLYGGEAVADLETGRGHLAALHLKETLPGKYREVEFGAGHVDFKAIVSAALALGVRRFVTELWDVPGILYEEHIRNSKFFIDDIFTSL</sequence>
<dbReference type="InterPro" id="IPR004560">
    <property type="entry name" value="L-Ru-5P_3-Epase"/>
</dbReference>
<evidence type="ECO:0000259" key="3">
    <source>
        <dbReference type="Pfam" id="PF01261"/>
    </source>
</evidence>
<dbReference type="EMBL" id="FLUN01000001">
    <property type="protein sequence ID" value="SBV92413.1"/>
    <property type="molecule type" value="Genomic_DNA"/>
</dbReference>
<dbReference type="PANTHER" id="PTHR43489:SF1">
    <property type="entry name" value="L-RIBULOSE-5-PHOSPHATE 3-EPIMERASE SGBU-RELATED"/>
    <property type="match status" value="1"/>
</dbReference>
<dbReference type="AlphaFoldDB" id="A0A212IYW7"/>
<name>A0A212IYW7_9FIRM</name>
<feature type="domain" description="Xylose isomerase-like TIM barrel" evidence="3">
    <location>
        <begin position="26"/>
        <end position="254"/>
    </location>
</feature>
<organism evidence="4">
    <name type="scientific">uncultured Eubacteriales bacterium</name>
    <dbReference type="NCBI Taxonomy" id="172733"/>
    <lineage>
        <taxon>Bacteria</taxon>
        <taxon>Bacillati</taxon>
        <taxon>Bacillota</taxon>
        <taxon>Clostridia</taxon>
        <taxon>Eubacteriales</taxon>
        <taxon>environmental samples</taxon>
    </lineage>
</organism>
<dbReference type="PANTHER" id="PTHR43489">
    <property type="entry name" value="ISOMERASE"/>
    <property type="match status" value="1"/>
</dbReference>
<dbReference type="NCBIfam" id="NF009689">
    <property type="entry name" value="PRK13210.1"/>
    <property type="match status" value="1"/>
</dbReference>
<dbReference type="NCBIfam" id="TIGR00542">
    <property type="entry name" value="hxl6Piso_put"/>
    <property type="match status" value="1"/>
</dbReference>
<dbReference type="InterPro" id="IPR050417">
    <property type="entry name" value="Sugar_Epim/Isomerase"/>
</dbReference>
<gene>
    <name evidence="4" type="primary">sgbU</name>
    <name evidence="4" type="ORF">KL86CLO1_10245</name>
</gene>
<dbReference type="GO" id="GO:0016861">
    <property type="term" value="F:intramolecular oxidoreductase activity, interconverting aldoses and ketoses"/>
    <property type="evidence" value="ECO:0007669"/>
    <property type="project" value="InterPro"/>
</dbReference>